<feature type="region of interest" description="Disordered" evidence="1">
    <location>
        <begin position="212"/>
        <end position="308"/>
    </location>
</feature>
<dbReference type="EnsemblProtists" id="EOD06973">
    <property type="protein sequence ID" value="EOD06973"/>
    <property type="gene ID" value="EMIHUDRAFT_106650"/>
</dbReference>
<dbReference type="RefSeq" id="XP_005759402.1">
    <property type="nucleotide sequence ID" value="XM_005759345.1"/>
</dbReference>
<sequence>MTGRACPWFTSLDEDVEAYVRSVAEDAESDSDLDGIVDLLAAHGIGTEGSEDMRAELRCLREQSATAAPASGRVERTSTACCGENGGGGRGGDVSSCSSSGGGGSGSGRSSSRSSGRSSGRSCCASGASPTGGRSLTAPLAPPTPSTAELTLLEVVPAASAALARHVLRCEGGDVQAAIEVLLGGSLETLEEEMRAEQQRAAQLEVAAAAQQQRQRKVDRRRVLGRYDAQRDFDAEGGAPPPLEPPRLPYAQSRKEAVGGNRTMYRDGEAVYVKGNPKQESKWEKKEEWDGGSTGRVKTKGKRGPGWR</sequence>
<feature type="compositionally biased region" description="Low complexity" evidence="1">
    <location>
        <begin position="108"/>
        <end position="127"/>
    </location>
</feature>
<dbReference type="HOGENOM" id="CLU_904422_0_0_1"/>
<keyword evidence="3" id="KW-1185">Reference proteome</keyword>
<feature type="compositionally biased region" description="Basic residues" evidence="1">
    <location>
        <begin position="214"/>
        <end position="224"/>
    </location>
</feature>
<evidence type="ECO:0000313" key="2">
    <source>
        <dbReference type="EnsemblProtists" id="EOD06973"/>
    </source>
</evidence>
<feature type="region of interest" description="Disordered" evidence="1">
    <location>
        <begin position="84"/>
        <end position="143"/>
    </location>
</feature>
<evidence type="ECO:0000313" key="3">
    <source>
        <dbReference type="Proteomes" id="UP000013827"/>
    </source>
</evidence>
<feature type="compositionally biased region" description="Basic residues" evidence="1">
    <location>
        <begin position="297"/>
        <end position="308"/>
    </location>
</feature>
<reference evidence="3" key="1">
    <citation type="journal article" date="2013" name="Nature">
        <title>Pan genome of the phytoplankton Emiliania underpins its global distribution.</title>
        <authorList>
            <person name="Read B.A."/>
            <person name="Kegel J."/>
            <person name="Klute M.J."/>
            <person name="Kuo A."/>
            <person name="Lefebvre S.C."/>
            <person name="Maumus F."/>
            <person name="Mayer C."/>
            <person name="Miller J."/>
            <person name="Monier A."/>
            <person name="Salamov A."/>
            <person name="Young J."/>
            <person name="Aguilar M."/>
            <person name="Claverie J.M."/>
            <person name="Frickenhaus S."/>
            <person name="Gonzalez K."/>
            <person name="Herman E.K."/>
            <person name="Lin Y.C."/>
            <person name="Napier J."/>
            <person name="Ogata H."/>
            <person name="Sarno A.F."/>
            <person name="Shmutz J."/>
            <person name="Schroeder D."/>
            <person name="de Vargas C."/>
            <person name="Verret F."/>
            <person name="von Dassow P."/>
            <person name="Valentin K."/>
            <person name="Van de Peer Y."/>
            <person name="Wheeler G."/>
            <person name="Dacks J.B."/>
            <person name="Delwiche C.F."/>
            <person name="Dyhrman S.T."/>
            <person name="Glockner G."/>
            <person name="John U."/>
            <person name="Richards T."/>
            <person name="Worden A.Z."/>
            <person name="Zhang X."/>
            <person name="Grigoriev I.V."/>
            <person name="Allen A.E."/>
            <person name="Bidle K."/>
            <person name="Borodovsky M."/>
            <person name="Bowler C."/>
            <person name="Brownlee C."/>
            <person name="Cock J.M."/>
            <person name="Elias M."/>
            <person name="Gladyshev V.N."/>
            <person name="Groth M."/>
            <person name="Guda C."/>
            <person name="Hadaegh A."/>
            <person name="Iglesias-Rodriguez M.D."/>
            <person name="Jenkins J."/>
            <person name="Jones B.M."/>
            <person name="Lawson T."/>
            <person name="Leese F."/>
            <person name="Lindquist E."/>
            <person name="Lobanov A."/>
            <person name="Lomsadze A."/>
            <person name="Malik S.B."/>
            <person name="Marsh M.E."/>
            <person name="Mackinder L."/>
            <person name="Mock T."/>
            <person name="Mueller-Roeber B."/>
            <person name="Pagarete A."/>
            <person name="Parker M."/>
            <person name="Probert I."/>
            <person name="Quesneville H."/>
            <person name="Raines C."/>
            <person name="Rensing S.A."/>
            <person name="Riano-Pachon D.M."/>
            <person name="Richier S."/>
            <person name="Rokitta S."/>
            <person name="Shiraiwa Y."/>
            <person name="Soanes D.M."/>
            <person name="van der Giezen M."/>
            <person name="Wahlund T.M."/>
            <person name="Williams B."/>
            <person name="Wilson W."/>
            <person name="Wolfe G."/>
            <person name="Wurch L.L."/>
        </authorList>
    </citation>
    <scope>NUCLEOTIDE SEQUENCE</scope>
</reference>
<accession>A0A0D3I6T8</accession>
<dbReference type="OMA" id="ACCGENG"/>
<dbReference type="GeneID" id="17253121"/>
<dbReference type="CDD" id="cd14279">
    <property type="entry name" value="CUE"/>
    <property type="match status" value="1"/>
</dbReference>
<organism evidence="2 3">
    <name type="scientific">Emiliania huxleyi (strain CCMP1516)</name>
    <dbReference type="NCBI Taxonomy" id="280463"/>
    <lineage>
        <taxon>Eukaryota</taxon>
        <taxon>Haptista</taxon>
        <taxon>Haptophyta</taxon>
        <taxon>Prymnesiophyceae</taxon>
        <taxon>Isochrysidales</taxon>
        <taxon>Noelaerhabdaceae</taxon>
        <taxon>Emiliania</taxon>
    </lineage>
</organism>
<dbReference type="PaxDb" id="2903-EOD06973"/>
<reference evidence="2" key="2">
    <citation type="submission" date="2024-10" db="UniProtKB">
        <authorList>
            <consortium name="EnsemblProtists"/>
        </authorList>
    </citation>
    <scope>IDENTIFICATION</scope>
</reference>
<evidence type="ECO:0000256" key="1">
    <source>
        <dbReference type="SAM" id="MobiDB-lite"/>
    </source>
</evidence>
<name>A0A0D3I6T8_EMIH1</name>
<dbReference type="Proteomes" id="UP000013827">
    <property type="component" value="Unassembled WGS sequence"/>
</dbReference>
<feature type="compositionally biased region" description="Pro residues" evidence="1">
    <location>
        <begin position="239"/>
        <end position="248"/>
    </location>
</feature>
<dbReference type="KEGG" id="ehx:EMIHUDRAFT_106650"/>
<proteinExistence type="predicted"/>
<feature type="compositionally biased region" description="Basic and acidic residues" evidence="1">
    <location>
        <begin position="277"/>
        <end position="289"/>
    </location>
</feature>
<evidence type="ECO:0008006" key="4">
    <source>
        <dbReference type="Google" id="ProtNLM"/>
    </source>
</evidence>
<protein>
    <recommendedName>
        <fullName evidence="4">CUE domain-containing protein</fullName>
    </recommendedName>
</protein>
<dbReference type="AlphaFoldDB" id="A0A0D3I6T8"/>